<reference evidence="1 2" key="1">
    <citation type="submission" date="2015-04" db="EMBL/GenBank/DDBJ databases">
        <title>Draft genome sequence of bacteremic isolate Catabacter hongkongensis type strain HKU16T.</title>
        <authorList>
            <person name="Lau S.K."/>
            <person name="Teng J.L."/>
            <person name="Huang Y."/>
            <person name="Curreem S.O."/>
            <person name="Tsui S.K."/>
            <person name="Woo P.C."/>
        </authorList>
    </citation>
    <scope>NUCLEOTIDE SEQUENCE [LARGE SCALE GENOMIC DNA]</scope>
    <source>
        <strain evidence="1 2">HKU16</strain>
    </source>
</reference>
<protein>
    <recommendedName>
        <fullName evidence="3">DUF1273 domain-containing protein</fullName>
    </recommendedName>
</protein>
<dbReference type="Pfam" id="PF06908">
    <property type="entry name" value="YpsA"/>
    <property type="match status" value="1"/>
</dbReference>
<dbReference type="AlphaFoldDB" id="A0A0M2NGT0"/>
<dbReference type="InterPro" id="IPR010697">
    <property type="entry name" value="YspA"/>
</dbReference>
<evidence type="ECO:0000313" key="2">
    <source>
        <dbReference type="Proteomes" id="UP000034076"/>
    </source>
</evidence>
<keyword evidence="2" id="KW-1185">Reference proteome</keyword>
<organism evidence="1 2">
    <name type="scientific">Christensenella hongkongensis</name>
    <dbReference type="NCBI Taxonomy" id="270498"/>
    <lineage>
        <taxon>Bacteria</taxon>
        <taxon>Bacillati</taxon>
        <taxon>Bacillota</taxon>
        <taxon>Clostridia</taxon>
        <taxon>Christensenellales</taxon>
        <taxon>Christensenellaceae</taxon>
        <taxon>Christensenella</taxon>
    </lineage>
</organism>
<sequence length="101" mass="11545">MVVAKKEMGNNIRLIFALPCKNQDMLWSAEQKRLYRGLLDEADEIIYVSEEYTDGCMKKRNCYMVDRSAHCICAQIYETGGTAQTVKYAGKKNIKVINVTN</sequence>
<dbReference type="SUPFAM" id="SSF102405">
    <property type="entry name" value="MCP/YpsA-like"/>
    <property type="match status" value="1"/>
</dbReference>
<dbReference type="EMBL" id="LAYJ01000078">
    <property type="protein sequence ID" value="KKI51368.1"/>
    <property type="molecule type" value="Genomic_DNA"/>
</dbReference>
<dbReference type="STRING" id="270498.CHK_1156"/>
<name>A0A0M2NGT0_9FIRM</name>
<dbReference type="PANTHER" id="PTHR38440:SF1">
    <property type="entry name" value="UPF0398 PROTEIN SPR0331"/>
    <property type="match status" value="1"/>
</dbReference>
<gene>
    <name evidence="1" type="ORF">CHK_1156</name>
</gene>
<accession>A0A0M2NGT0</accession>
<dbReference type="Proteomes" id="UP000034076">
    <property type="component" value="Unassembled WGS sequence"/>
</dbReference>
<evidence type="ECO:0008006" key="3">
    <source>
        <dbReference type="Google" id="ProtNLM"/>
    </source>
</evidence>
<evidence type="ECO:0000313" key="1">
    <source>
        <dbReference type="EMBL" id="KKI51368.1"/>
    </source>
</evidence>
<proteinExistence type="predicted"/>
<dbReference type="Gene3D" id="3.40.50.450">
    <property type="match status" value="1"/>
</dbReference>
<dbReference type="PANTHER" id="PTHR38440">
    <property type="entry name" value="UPF0398 PROTEIN YPSA"/>
    <property type="match status" value="1"/>
</dbReference>
<comment type="caution">
    <text evidence="1">The sequence shown here is derived from an EMBL/GenBank/DDBJ whole genome shotgun (WGS) entry which is preliminary data.</text>
</comment>